<dbReference type="Gene3D" id="3.40.50.12780">
    <property type="entry name" value="N-terminal domain of ligase-like"/>
    <property type="match status" value="1"/>
</dbReference>
<protein>
    <recommendedName>
        <fullName evidence="5">AMP-dependent synthetase/ligase domain-containing protein</fullName>
    </recommendedName>
</protein>
<dbReference type="InterPro" id="IPR005914">
    <property type="entry name" value="Acac_CoA_synth"/>
</dbReference>
<evidence type="ECO:0000313" key="6">
    <source>
        <dbReference type="EMBL" id="TPX15237.1"/>
    </source>
</evidence>
<dbReference type="InParanoid" id="A0A507B643"/>
<evidence type="ECO:0000259" key="5">
    <source>
        <dbReference type="Pfam" id="PF00501"/>
    </source>
</evidence>
<dbReference type="PANTHER" id="PTHR42921">
    <property type="entry name" value="ACETOACETYL-COA SYNTHETASE"/>
    <property type="match status" value="1"/>
</dbReference>
<dbReference type="Pfam" id="PF00501">
    <property type="entry name" value="AMP-binding"/>
    <property type="match status" value="1"/>
</dbReference>
<organism evidence="6 7">
    <name type="scientific">Thyridium curvatum</name>
    <dbReference type="NCBI Taxonomy" id="1093900"/>
    <lineage>
        <taxon>Eukaryota</taxon>
        <taxon>Fungi</taxon>
        <taxon>Dikarya</taxon>
        <taxon>Ascomycota</taxon>
        <taxon>Pezizomycotina</taxon>
        <taxon>Sordariomycetes</taxon>
        <taxon>Sordariomycetidae</taxon>
        <taxon>Thyridiales</taxon>
        <taxon>Thyridiaceae</taxon>
        <taxon>Thyridium</taxon>
    </lineage>
</organism>
<comment type="caution">
    <text evidence="6">The sequence shown here is derived from an EMBL/GenBank/DDBJ whole genome shotgun (WGS) entry which is preliminary data.</text>
</comment>
<evidence type="ECO:0000256" key="1">
    <source>
        <dbReference type="ARBA" id="ARBA00006432"/>
    </source>
</evidence>
<feature type="domain" description="AMP-dependent synthetase/ligase" evidence="5">
    <location>
        <begin position="106"/>
        <end position="482"/>
    </location>
</feature>
<keyword evidence="2" id="KW-0436">Ligase</keyword>
<evidence type="ECO:0000256" key="4">
    <source>
        <dbReference type="ARBA" id="ARBA00022840"/>
    </source>
</evidence>
<evidence type="ECO:0000313" key="7">
    <source>
        <dbReference type="Proteomes" id="UP000319257"/>
    </source>
</evidence>
<name>A0A507B643_9PEZI</name>
<proteinExistence type="inferred from homology"/>
<gene>
    <name evidence="6" type="ORF">E0L32_004514</name>
</gene>
<dbReference type="NCBIfam" id="TIGR01217">
    <property type="entry name" value="ac_ac_CoA_syn"/>
    <property type="match status" value="1"/>
</dbReference>
<dbReference type="Gene3D" id="3.30.300.30">
    <property type="match status" value="1"/>
</dbReference>
<dbReference type="InterPro" id="IPR000873">
    <property type="entry name" value="AMP-dep_synth/lig_dom"/>
</dbReference>
<dbReference type="EMBL" id="SKBQ01000022">
    <property type="protein sequence ID" value="TPX15237.1"/>
    <property type="molecule type" value="Genomic_DNA"/>
</dbReference>
<dbReference type="Proteomes" id="UP000319257">
    <property type="component" value="Unassembled WGS sequence"/>
</dbReference>
<dbReference type="PROSITE" id="PS00455">
    <property type="entry name" value="AMP_BINDING"/>
    <property type="match status" value="1"/>
</dbReference>
<dbReference type="GeneID" id="41971961"/>
<dbReference type="NCBIfam" id="NF002937">
    <property type="entry name" value="PRK03584.1"/>
    <property type="match status" value="1"/>
</dbReference>
<dbReference type="RefSeq" id="XP_030996948.1">
    <property type="nucleotide sequence ID" value="XM_031138933.1"/>
</dbReference>
<dbReference type="STRING" id="1093900.A0A507B643"/>
<accession>A0A507B643</accession>
<evidence type="ECO:0000256" key="2">
    <source>
        <dbReference type="ARBA" id="ARBA00022598"/>
    </source>
</evidence>
<dbReference type="InterPro" id="IPR042099">
    <property type="entry name" value="ANL_N_sf"/>
</dbReference>
<sequence>MAPPTTTNSWQHPSPHLTRVDAFRRQVNRRYGLSLETYHELLRWSVTELEAFCRELWTFCGVVCSAPPERVAGPDDGALDRMWPRPNWFPGARLNFTENMLAAGLAAHPDAVAVSACREGGAAWRHLTWARLRDETARYAAALRSLGVGQGDRVAVVTTNSVEALLVLLACGSVGAIMSSTASDMGAKGILERYLQIRPKVLFVESRVVYNGKTHDHREKLGGVVAQLRKAVAELEVVIDVSGSSWSDGRIKSLDNFLDVRTESLRFAQVPFDHPIYILYSSGTTGPPKCIVHGGGSALLQQKKDFILGFDLGPDSTYYQYTTTGWMMWNYLISALSLGARIVLYDGSPLYPSPDYQVQLLQEQGVTHYGTSPKFLAALKQAGIKNMPPLDSLQMTLSTGAPLSAEIFEWFRSIFPSKVGLVSATGGTDLVAGIIGGSPLLPVHHGELPAPSLGMAVEIWDANGKNIEDTGEKGDLVITKPFFSMPITFWGEGGEEKYRKAYFDTFPGVWHHGDFVRKIVKTQGYEVLGRSDGVLNPGGVRFGAAELYGIVDQFSEVQDCIAVGQRRKLDADEQVLLFLKVKTPPLSDGLRDRIRTTIRKQLSSRHVPAHILEVQDIPYTMNGKRIENLVKDVVCGRTAKVGGTAANPESLEEYEKFVDLPLVQSSAKL</sequence>
<dbReference type="GO" id="GO:0006629">
    <property type="term" value="P:lipid metabolic process"/>
    <property type="evidence" value="ECO:0007669"/>
    <property type="project" value="InterPro"/>
</dbReference>
<dbReference type="PANTHER" id="PTHR42921:SF1">
    <property type="entry name" value="ACETOACETYL-COA SYNTHETASE"/>
    <property type="match status" value="1"/>
</dbReference>
<comment type="similarity">
    <text evidence="1">Belongs to the ATP-dependent AMP-binding enzyme family.</text>
</comment>
<dbReference type="AlphaFoldDB" id="A0A507B643"/>
<keyword evidence="7" id="KW-1185">Reference proteome</keyword>
<evidence type="ECO:0000256" key="3">
    <source>
        <dbReference type="ARBA" id="ARBA00022741"/>
    </source>
</evidence>
<dbReference type="GO" id="GO:0030729">
    <property type="term" value="F:acetoacetate-CoA ligase activity"/>
    <property type="evidence" value="ECO:0007669"/>
    <property type="project" value="InterPro"/>
</dbReference>
<dbReference type="OrthoDB" id="10253869at2759"/>
<dbReference type="InterPro" id="IPR045851">
    <property type="entry name" value="AMP-bd_C_sf"/>
</dbReference>
<dbReference type="InterPro" id="IPR020845">
    <property type="entry name" value="AMP-binding_CS"/>
</dbReference>
<keyword evidence="4" id="KW-0067">ATP-binding</keyword>
<keyword evidence="3" id="KW-0547">Nucleotide-binding</keyword>
<dbReference type="SUPFAM" id="SSF56801">
    <property type="entry name" value="Acetyl-CoA synthetase-like"/>
    <property type="match status" value="1"/>
</dbReference>
<reference evidence="6 7" key="1">
    <citation type="submission" date="2019-06" db="EMBL/GenBank/DDBJ databases">
        <title>Draft genome sequence of the filamentous fungus Phialemoniopsis curvata isolated from diesel fuel.</title>
        <authorList>
            <person name="Varaljay V.A."/>
            <person name="Lyon W.J."/>
            <person name="Crouch A.L."/>
            <person name="Drake C.E."/>
            <person name="Hollomon J.M."/>
            <person name="Nadeau L.J."/>
            <person name="Nunn H.S."/>
            <person name="Stevenson B.S."/>
            <person name="Bojanowski C.L."/>
            <person name="Crookes-Goodson W.J."/>
        </authorList>
    </citation>
    <scope>NUCLEOTIDE SEQUENCE [LARGE SCALE GENOMIC DNA]</scope>
    <source>
        <strain evidence="6 7">D216</strain>
    </source>
</reference>
<dbReference type="GO" id="GO:0005524">
    <property type="term" value="F:ATP binding"/>
    <property type="evidence" value="ECO:0007669"/>
    <property type="project" value="UniProtKB-KW"/>
</dbReference>